<organism evidence="3 4">
    <name type="scientific">[Candida] subhashii</name>
    <dbReference type="NCBI Taxonomy" id="561895"/>
    <lineage>
        <taxon>Eukaryota</taxon>
        <taxon>Fungi</taxon>
        <taxon>Dikarya</taxon>
        <taxon>Ascomycota</taxon>
        <taxon>Saccharomycotina</taxon>
        <taxon>Pichiomycetes</taxon>
        <taxon>Debaryomycetaceae</taxon>
        <taxon>Spathaspora</taxon>
    </lineage>
</organism>
<accession>A0A8J5UN62</accession>
<gene>
    <name evidence="3" type="ORF">J8A68_002835</name>
</gene>
<dbReference type="OrthoDB" id="4016968at2759"/>
<feature type="compositionally biased region" description="Basic residues" evidence="1">
    <location>
        <begin position="1"/>
        <end position="10"/>
    </location>
</feature>
<evidence type="ECO:0000313" key="4">
    <source>
        <dbReference type="Proteomes" id="UP000694255"/>
    </source>
</evidence>
<protein>
    <recommendedName>
        <fullName evidence="2">F-box domain-containing protein</fullName>
    </recommendedName>
</protein>
<sequence length="467" mass="53749">MPPRSKKRKTSSNGTTATAVTSESTEIDELRNELKLLREEIHKLSNKTNSHTKEPRGIFLLPDEILSIVLEYVNQMDTFHLALTHRNFEKVCRAKLFKSIYVYQETDPKISINIPKKLYTAFYMKYTIIGHNSFLKMISSIYYKAELTKEVMFSNPGFVSVNCLDFIKKSNPKCAIVIGDMSYHHTNAWMITQQNTTTSKYHWLSIQSEDDFPEEFTSSVKHLVVEDLELCPNISTKFKSLESIKIKQHIGFANPPPMQTIVCPIVHIPSPDFLRYFDIRIITQLSIIRTSTTALDQGYIANASGFTSLKVLHIDMEREPMTTFLNHLPKHSLTEIHFGADIYQCTAPAFERAIDRHRDSLKVLGFSSSEELGYRRGCSYWKKYFEFRTENNFLRGFKHVLSIDPINYPMLEKIVGSRQVLIVDRLPYPLRLVPLEFFNDKDNKQSKTRSTKSNGGGTTDGKEPVET</sequence>
<name>A0A8J5UN62_9ASCO</name>
<reference evidence="3 4" key="1">
    <citation type="journal article" date="2021" name="DNA Res.">
        <title>Genome analysis of Candida subhashii reveals its hybrid nature and dual mitochondrial genome conformations.</title>
        <authorList>
            <person name="Mixao V."/>
            <person name="Hegedusova E."/>
            <person name="Saus E."/>
            <person name="Pryszcz L.P."/>
            <person name="Cillingova A."/>
            <person name="Nosek J."/>
            <person name="Gabaldon T."/>
        </authorList>
    </citation>
    <scope>NUCLEOTIDE SEQUENCE [LARGE SCALE GENOMIC DNA]</scope>
    <source>
        <strain evidence="3 4">CBS 10753</strain>
    </source>
</reference>
<dbReference type="PROSITE" id="PS50181">
    <property type="entry name" value="FBOX"/>
    <property type="match status" value="1"/>
</dbReference>
<comment type="caution">
    <text evidence="3">The sequence shown here is derived from an EMBL/GenBank/DDBJ whole genome shotgun (WGS) entry which is preliminary data.</text>
</comment>
<feature type="region of interest" description="Disordered" evidence="1">
    <location>
        <begin position="1"/>
        <end position="24"/>
    </location>
</feature>
<feature type="domain" description="F-box" evidence="2">
    <location>
        <begin position="55"/>
        <end position="100"/>
    </location>
</feature>
<evidence type="ECO:0000256" key="1">
    <source>
        <dbReference type="SAM" id="MobiDB-lite"/>
    </source>
</evidence>
<dbReference type="Proteomes" id="UP000694255">
    <property type="component" value="Unassembled WGS sequence"/>
</dbReference>
<proteinExistence type="predicted"/>
<feature type="compositionally biased region" description="Low complexity" evidence="1">
    <location>
        <begin position="15"/>
        <end position="24"/>
    </location>
</feature>
<dbReference type="AlphaFoldDB" id="A0A8J5UN62"/>
<evidence type="ECO:0000259" key="2">
    <source>
        <dbReference type="PROSITE" id="PS50181"/>
    </source>
</evidence>
<dbReference type="EMBL" id="JAGSYN010000125">
    <property type="protein sequence ID" value="KAG7663586.1"/>
    <property type="molecule type" value="Genomic_DNA"/>
</dbReference>
<dbReference type="GeneID" id="73469636"/>
<dbReference type="Pfam" id="PF00646">
    <property type="entry name" value="F-box"/>
    <property type="match status" value="1"/>
</dbReference>
<keyword evidence="4" id="KW-1185">Reference proteome</keyword>
<evidence type="ECO:0000313" key="3">
    <source>
        <dbReference type="EMBL" id="KAG7663586.1"/>
    </source>
</evidence>
<dbReference type="RefSeq" id="XP_049263818.1">
    <property type="nucleotide sequence ID" value="XM_049406626.1"/>
</dbReference>
<dbReference type="InterPro" id="IPR001810">
    <property type="entry name" value="F-box_dom"/>
</dbReference>
<feature type="region of interest" description="Disordered" evidence="1">
    <location>
        <begin position="443"/>
        <end position="467"/>
    </location>
</feature>